<feature type="domain" description="HTH araC/xylS-type" evidence="1">
    <location>
        <begin position="198"/>
        <end position="272"/>
    </location>
</feature>
<dbReference type="PROSITE" id="PS01124">
    <property type="entry name" value="HTH_ARAC_FAMILY_2"/>
    <property type="match status" value="1"/>
</dbReference>
<keyword evidence="3" id="KW-1185">Reference proteome</keyword>
<dbReference type="GO" id="GO:0003700">
    <property type="term" value="F:DNA-binding transcription factor activity"/>
    <property type="evidence" value="ECO:0007669"/>
    <property type="project" value="InterPro"/>
</dbReference>
<accession>A0A2T0U3X3</accession>
<dbReference type="SMART" id="SM00342">
    <property type="entry name" value="HTH_ARAC"/>
    <property type="match status" value="1"/>
</dbReference>
<name>A0A2T0U3X3_9SPHI</name>
<dbReference type="EMBL" id="PVTH01000005">
    <property type="protein sequence ID" value="PRY52600.1"/>
    <property type="molecule type" value="Genomic_DNA"/>
</dbReference>
<comment type="caution">
    <text evidence="2">The sequence shown here is derived from an EMBL/GenBank/DDBJ whole genome shotgun (WGS) entry which is preliminary data.</text>
</comment>
<dbReference type="Pfam" id="PF12833">
    <property type="entry name" value="HTH_18"/>
    <property type="match status" value="1"/>
</dbReference>
<gene>
    <name evidence="2" type="ORF">B0I27_10566</name>
</gene>
<dbReference type="InterPro" id="IPR018060">
    <property type="entry name" value="HTH_AraC"/>
</dbReference>
<dbReference type="Gene3D" id="1.10.10.60">
    <property type="entry name" value="Homeodomain-like"/>
    <property type="match status" value="1"/>
</dbReference>
<proteinExistence type="predicted"/>
<evidence type="ECO:0000259" key="1">
    <source>
        <dbReference type="PROSITE" id="PS01124"/>
    </source>
</evidence>
<evidence type="ECO:0000313" key="3">
    <source>
        <dbReference type="Proteomes" id="UP000238034"/>
    </source>
</evidence>
<sequence>MRLSGQPLLDFTDEIDGHLGTNGGGHIIEAYVFSCKHLEMSQPLFNDGIPTVIFMPNSADEVSLVKDGQLIKLKSVWVCCGVIKNIQWLMPEQLEHIFVLRFNLSVFYSAFNVSPSMFLSNPVCSFEDLVDERWLGIINEIYQTDNFEDKIAMMKNALSMSEKSSYLPYLVKIAIAHIDQRKGNTTVSELLSAIGGKVNQRWLQRNFIKYVGMAPKKYISLQRFICTYGLYNIDKSSGLSDAAMVSGYYDYNHFQKDFKQYLGIAPSRYSWVSR</sequence>
<evidence type="ECO:0000313" key="2">
    <source>
        <dbReference type="EMBL" id="PRY52600.1"/>
    </source>
</evidence>
<dbReference type="AlphaFoldDB" id="A0A2T0U3X3"/>
<reference evidence="2 3" key="1">
    <citation type="submission" date="2018-03" db="EMBL/GenBank/DDBJ databases">
        <title>Genomic Encyclopedia of Type Strains, Phase III (KMG-III): the genomes of soil and plant-associated and newly described type strains.</title>
        <authorList>
            <person name="Whitman W."/>
        </authorList>
    </citation>
    <scope>NUCLEOTIDE SEQUENCE [LARGE SCALE GENOMIC DNA]</scope>
    <source>
        <strain evidence="2 3">CGMCC 1.9313</strain>
    </source>
</reference>
<organism evidence="2 3">
    <name type="scientific">Arcticibacter pallidicorallinus</name>
    <dbReference type="NCBI Taxonomy" id="1259464"/>
    <lineage>
        <taxon>Bacteria</taxon>
        <taxon>Pseudomonadati</taxon>
        <taxon>Bacteroidota</taxon>
        <taxon>Sphingobacteriia</taxon>
        <taxon>Sphingobacteriales</taxon>
        <taxon>Sphingobacteriaceae</taxon>
        <taxon>Arcticibacter</taxon>
    </lineage>
</organism>
<protein>
    <submittedName>
        <fullName evidence="2">Helix-turn-helix protein</fullName>
    </submittedName>
</protein>
<dbReference type="GO" id="GO:0043565">
    <property type="term" value="F:sequence-specific DNA binding"/>
    <property type="evidence" value="ECO:0007669"/>
    <property type="project" value="InterPro"/>
</dbReference>
<dbReference type="Proteomes" id="UP000238034">
    <property type="component" value="Unassembled WGS sequence"/>
</dbReference>